<evidence type="ECO:0000313" key="1">
    <source>
        <dbReference type="EMBL" id="QEM11426.1"/>
    </source>
</evidence>
<keyword evidence="2" id="KW-1185">Reference proteome</keyword>
<dbReference type="OrthoDB" id="1406894at2"/>
<dbReference type="AlphaFoldDB" id="A0A5C1I085"/>
<name>A0A5C1I085_9SPHI</name>
<dbReference type="SUPFAM" id="SSF53756">
    <property type="entry name" value="UDP-Glycosyltransferase/glycogen phosphorylase"/>
    <property type="match status" value="1"/>
</dbReference>
<accession>A0A5C1I085</accession>
<dbReference type="Proteomes" id="UP000251402">
    <property type="component" value="Chromosome"/>
</dbReference>
<dbReference type="Gene3D" id="3.40.50.2000">
    <property type="entry name" value="Glycogen Phosphorylase B"/>
    <property type="match status" value="2"/>
</dbReference>
<sequence>MSRKICIITQSHLCRNPRVLKEATALAAAGYNVQILTGSVSADLYAQDLSAIANFPNIRLQLVSDLSKTNSRSIADRFLNKLGRWVIRRFKIENGLALGYGALRYYDAACAIKADLYICHQELPTCIGGRLLKGGFKVAFDLEDWYSEDLLPEARAERPIGLLRRAESEALNKGTFCITTSNILAEKLAQQYSSPKPRVIYNVFPVPEISFQKTKLFSKPLKLFWFSQTIGPGRGLEQFIKVLYLLKTPVELQLLGNVTEAYRQSLIALLPSQHHLFFHDLVPENQLATKIAEFDIGLALELKTPASRNYTITNKFFQYIQSGLPVITSETEGQKEGYDLFKPGFKLSQQPNNTELEALEKWLNSPEKLQLARNRAIEAGTFYNWENESKKLISLVATALEK</sequence>
<dbReference type="RefSeq" id="WP_146750079.1">
    <property type="nucleotide sequence ID" value="NZ_CP043450.1"/>
</dbReference>
<organism evidence="1 2">
    <name type="scientific">Mucilaginibacter rubeus</name>
    <dbReference type="NCBI Taxonomy" id="2027860"/>
    <lineage>
        <taxon>Bacteria</taxon>
        <taxon>Pseudomonadati</taxon>
        <taxon>Bacteroidota</taxon>
        <taxon>Sphingobacteriia</taxon>
        <taxon>Sphingobacteriales</taxon>
        <taxon>Sphingobacteriaceae</taxon>
        <taxon>Mucilaginibacter</taxon>
    </lineage>
</organism>
<reference evidence="1" key="1">
    <citation type="submission" date="2019-08" db="EMBL/GenBank/DDBJ databases">
        <title>Comparative genome analysis confer to the adaptation heavy metal polluted environment.</title>
        <authorList>
            <person name="Li Y."/>
        </authorList>
    </citation>
    <scope>NUCLEOTIDE SEQUENCE [LARGE SCALE GENOMIC DNA]</scope>
    <source>
        <strain evidence="1">P1</strain>
    </source>
</reference>
<dbReference type="EMBL" id="CP043450">
    <property type="protein sequence ID" value="QEM11426.1"/>
    <property type="molecule type" value="Genomic_DNA"/>
</dbReference>
<dbReference type="KEGG" id="mrub:DEO27_015785"/>
<protein>
    <submittedName>
        <fullName evidence="1">Glycosyltransferase family 4 protein</fullName>
    </submittedName>
</protein>
<dbReference type="GO" id="GO:0016740">
    <property type="term" value="F:transferase activity"/>
    <property type="evidence" value="ECO:0007669"/>
    <property type="project" value="UniProtKB-KW"/>
</dbReference>
<proteinExistence type="predicted"/>
<evidence type="ECO:0000313" key="2">
    <source>
        <dbReference type="Proteomes" id="UP000251402"/>
    </source>
</evidence>
<gene>
    <name evidence="1" type="ORF">DEO27_015785</name>
</gene>